<sequence>MTVALQIRDVPDEVRDIIAQRAASRGQSMQAYLLDVLRREARLARNAVVFESTAAHRQVLPEELSPERIVREGRDGGLEVDRGTVAG</sequence>
<evidence type="ECO:0000259" key="1">
    <source>
        <dbReference type="Pfam" id="PF22513"/>
    </source>
</evidence>
<dbReference type="Proteomes" id="UP000248764">
    <property type="component" value="Unassembled WGS sequence"/>
</dbReference>
<dbReference type="InterPro" id="IPR053853">
    <property type="entry name" value="FitA-like_RHH"/>
</dbReference>
<comment type="caution">
    <text evidence="2">The sequence shown here is derived from an EMBL/GenBank/DDBJ whole genome shotgun (WGS) entry which is preliminary data.</text>
</comment>
<reference evidence="2 3" key="1">
    <citation type="submission" date="2018-01" db="EMBL/GenBank/DDBJ databases">
        <title>Draft genome sequence of Jiangella sp. GTF31.</title>
        <authorList>
            <person name="Sahin N."/>
            <person name="Ay H."/>
            <person name="Saygin H."/>
        </authorList>
    </citation>
    <scope>NUCLEOTIDE SEQUENCE [LARGE SCALE GENOMIC DNA]</scope>
    <source>
        <strain evidence="2 3">GTF31</strain>
    </source>
</reference>
<name>A0A2W2B7N1_9ACTN</name>
<feature type="domain" description="Antitoxin FitA-like ribbon-helix-helix" evidence="1">
    <location>
        <begin position="5"/>
        <end position="40"/>
    </location>
</feature>
<dbReference type="RefSeq" id="WP_111256928.1">
    <property type="nucleotide sequence ID" value="NZ_POTW01000066.1"/>
</dbReference>
<dbReference type="AlphaFoldDB" id="A0A2W2B7N1"/>
<evidence type="ECO:0000313" key="2">
    <source>
        <dbReference type="EMBL" id="PZF81110.1"/>
    </source>
</evidence>
<dbReference type="InterPro" id="IPR010985">
    <property type="entry name" value="Ribbon_hlx_hlx"/>
</dbReference>
<gene>
    <name evidence="2" type="ORF">C1I92_22680</name>
</gene>
<protein>
    <recommendedName>
        <fullName evidence="1">Antitoxin FitA-like ribbon-helix-helix domain-containing protein</fullName>
    </recommendedName>
</protein>
<organism evidence="2 3">
    <name type="scientific">Jiangella anatolica</name>
    <dbReference type="NCBI Taxonomy" id="2670374"/>
    <lineage>
        <taxon>Bacteria</taxon>
        <taxon>Bacillati</taxon>
        <taxon>Actinomycetota</taxon>
        <taxon>Actinomycetes</taxon>
        <taxon>Jiangellales</taxon>
        <taxon>Jiangellaceae</taxon>
        <taxon>Jiangella</taxon>
    </lineage>
</organism>
<dbReference type="EMBL" id="POTW01000066">
    <property type="protein sequence ID" value="PZF81110.1"/>
    <property type="molecule type" value="Genomic_DNA"/>
</dbReference>
<evidence type="ECO:0000313" key="3">
    <source>
        <dbReference type="Proteomes" id="UP000248764"/>
    </source>
</evidence>
<dbReference type="SUPFAM" id="SSF47598">
    <property type="entry name" value="Ribbon-helix-helix"/>
    <property type="match status" value="1"/>
</dbReference>
<dbReference type="GO" id="GO:0006355">
    <property type="term" value="P:regulation of DNA-templated transcription"/>
    <property type="evidence" value="ECO:0007669"/>
    <property type="project" value="InterPro"/>
</dbReference>
<keyword evidence="3" id="KW-1185">Reference proteome</keyword>
<proteinExistence type="predicted"/>
<dbReference type="Pfam" id="PF22513">
    <property type="entry name" value="FitA-like_RHH"/>
    <property type="match status" value="1"/>
</dbReference>
<accession>A0A2W2B7N1</accession>